<gene>
    <name evidence="3" type="ORF">CYMTET_7538</name>
</gene>
<keyword evidence="4" id="KW-1185">Reference proteome</keyword>
<dbReference type="PANTHER" id="PTHR23248">
    <property type="entry name" value="PHOSPHOLIPID SCRAMBLASE-RELATED"/>
    <property type="match status" value="1"/>
</dbReference>
<dbReference type="PANTHER" id="PTHR23248:SF9">
    <property type="entry name" value="PHOSPHOLIPID SCRAMBLASE"/>
    <property type="match status" value="1"/>
</dbReference>
<reference evidence="3 4" key="1">
    <citation type="journal article" date="2015" name="Genome Biol. Evol.">
        <title>Comparative Genomics of a Bacterivorous Green Alga Reveals Evolutionary Causalities and Consequences of Phago-Mixotrophic Mode of Nutrition.</title>
        <authorList>
            <person name="Burns J.A."/>
            <person name="Paasch A."/>
            <person name="Narechania A."/>
            <person name="Kim E."/>
        </authorList>
    </citation>
    <scope>NUCLEOTIDE SEQUENCE [LARGE SCALE GENOMIC DNA]</scope>
    <source>
        <strain evidence="3 4">PLY_AMNH</strain>
    </source>
</reference>
<evidence type="ECO:0000313" key="4">
    <source>
        <dbReference type="Proteomes" id="UP001190700"/>
    </source>
</evidence>
<dbReference type="GO" id="GO:0017128">
    <property type="term" value="F:phospholipid scramblase activity"/>
    <property type="evidence" value="ECO:0007669"/>
    <property type="project" value="InterPro"/>
</dbReference>
<dbReference type="EMBL" id="LGRX02002119">
    <property type="protein sequence ID" value="KAK3284834.1"/>
    <property type="molecule type" value="Genomic_DNA"/>
</dbReference>
<organism evidence="3 4">
    <name type="scientific">Cymbomonas tetramitiformis</name>
    <dbReference type="NCBI Taxonomy" id="36881"/>
    <lineage>
        <taxon>Eukaryota</taxon>
        <taxon>Viridiplantae</taxon>
        <taxon>Chlorophyta</taxon>
        <taxon>Pyramimonadophyceae</taxon>
        <taxon>Pyramimonadales</taxon>
        <taxon>Pyramimonadaceae</taxon>
        <taxon>Cymbomonas</taxon>
    </lineage>
</organism>
<dbReference type="Pfam" id="PF03803">
    <property type="entry name" value="Scramblase"/>
    <property type="match status" value="1"/>
</dbReference>
<comment type="similarity">
    <text evidence="1 2">Belongs to the phospholipid scramblase family.</text>
</comment>
<dbReference type="AlphaFoldDB" id="A0AAE0GUY7"/>
<name>A0AAE0GUY7_9CHLO</name>
<protein>
    <recommendedName>
        <fullName evidence="2">Phospholipid scramblase</fullName>
    </recommendedName>
</protein>
<dbReference type="GO" id="GO:0005886">
    <property type="term" value="C:plasma membrane"/>
    <property type="evidence" value="ECO:0007669"/>
    <property type="project" value="TreeGrafter"/>
</dbReference>
<dbReference type="Proteomes" id="UP001190700">
    <property type="component" value="Unassembled WGS sequence"/>
</dbReference>
<evidence type="ECO:0000256" key="2">
    <source>
        <dbReference type="RuleBase" id="RU363116"/>
    </source>
</evidence>
<accession>A0AAE0GUY7</accession>
<evidence type="ECO:0000256" key="1">
    <source>
        <dbReference type="ARBA" id="ARBA00005350"/>
    </source>
</evidence>
<sequence>MADPADLQFLAPIPAVMVKQQLQLLEAFCPMCEKQNKYQIKPVGKEVFTGTPPDNNAFEAQPTLLSVQEQSTCFCRFCLRNNREFNMTLGGTDAQGVQHNYINLHRPFKCTIFCCCFMFNPQELTISSSAGMPLGKVEHEWRFLDACLMPGLTFWHKVMDATGATHYYIKVQYPTCCNGCRNMCAPTCCAKVFNMDITDPQGNTIAQFQNVFPGFLRGCVADADNLLLEFPAGSTPTQKALLLGALFLIDFMYFEKEKN</sequence>
<proteinExistence type="inferred from homology"/>
<evidence type="ECO:0000313" key="3">
    <source>
        <dbReference type="EMBL" id="KAK3284834.1"/>
    </source>
</evidence>
<dbReference type="InterPro" id="IPR005552">
    <property type="entry name" value="Scramblase"/>
</dbReference>
<comment type="caution">
    <text evidence="3">The sequence shown here is derived from an EMBL/GenBank/DDBJ whole genome shotgun (WGS) entry which is preliminary data.</text>
</comment>